<reference evidence="1" key="1">
    <citation type="submission" date="2018-06" db="EMBL/GenBank/DDBJ databases">
        <authorList>
            <person name="Zhirakovskaya E."/>
        </authorList>
    </citation>
    <scope>NUCLEOTIDE SEQUENCE</scope>
</reference>
<dbReference type="Pfam" id="PF00480">
    <property type="entry name" value="ROK"/>
    <property type="match status" value="1"/>
</dbReference>
<protein>
    <submittedName>
        <fullName evidence="1">ROK-family transcriptional regulator</fullName>
    </submittedName>
</protein>
<dbReference type="PANTHER" id="PTHR18964">
    <property type="entry name" value="ROK (REPRESSOR, ORF, KINASE) FAMILY"/>
    <property type="match status" value="1"/>
</dbReference>
<dbReference type="AlphaFoldDB" id="A0A3B1C9H7"/>
<dbReference type="InterPro" id="IPR000600">
    <property type="entry name" value="ROK"/>
</dbReference>
<organism evidence="1">
    <name type="scientific">hydrothermal vent metagenome</name>
    <dbReference type="NCBI Taxonomy" id="652676"/>
    <lineage>
        <taxon>unclassified sequences</taxon>
        <taxon>metagenomes</taxon>
        <taxon>ecological metagenomes</taxon>
    </lineage>
</organism>
<dbReference type="Gene3D" id="3.30.420.40">
    <property type="match status" value="2"/>
</dbReference>
<gene>
    <name evidence="1" type="ORF">MNBD_IGNAVI01-3239</name>
</gene>
<dbReference type="InterPro" id="IPR043129">
    <property type="entry name" value="ATPase_NBD"/>
</dbReference>
<evidence type="ECO:0000313" key="1">
    <source>
        <dbReference type="EMBL" id="VAX20614.1"/>
    </source>
</evidence>
<dbReference type="PANTHER" id="PTHR18964:SF149">
    <property type="entry name" value="BIFUNCTIONAL UDP-N-ACETYLGLUCOSAMINE 2-EPIMERASE_N-ACETYLMANNOSAMINE KINASE"/>
    <property type="match status" value="1"/>
</dbReference>
<sequence>MEKKYVITIDVGGTKILSCLVSTDHEIIGRVKEVTDISKGNDHLVSTIAGTITKLLTDYNIKEEDVKALSLGVPGTVNPESGILADAPNLGIKNFNFKEALQKHFNIAVLLENDVNLWGLGILHHEFKNKAKNMLVVCPGTGIGGALVFDGKLYRGSSFYAGEIGHMLVDKRGKLSVSSKAKTFEEQASRTAVVKGIQKDMKAGKKSNILEFTKGKKIKSSALAKAVASGDKLVVKHVKRSCKIIGTLLGSLTTLLNVDTIVLGGGVIEAMGDFMLPEIQKAFDKAVLPEVGREVKIVNTTLGDDAPIYGGLALAEDFLG</sequence>
<name>A0A3B1C9H7_9ZZZZ</name>
<dbReference type="EMBL" id="UOGD01000172">
    <property type="protein sequence ID" value="VAX20614.1"/>
    <property type="molecule type" value="Genomic_DNA"/>
</dbReference>
<dbReference type="CDD" id="cd23763">
    <property type="entry name" value="ASKHA_ATPase_ROK"/>
    <property type="match status" value="1"/>
</dbReference>
<proteinExistence type="predicted"/>
<accession>A0A3B1C9H7</accession>
<dbReference type="SUPFAM" id="SSF53067">
    <property type="entry name" value="Actin-like ATPase domain"/>
    <property type="match status" value="1"/>
</dbReference>